<proteinExistence type="predicted"/>
<dbReference type="EMBL" id="SHKY01000001">
    <property type="protein sequence ID" value="RZU54141.1"/>
    <property type="molecule type" value="Genomic_DNA"/>
</dbReference>
<dbReference type="CDD" id="cd01949">
    <property type="entry name" value="GGDEF"/>
    <property type="match status" value="1"/>
</dbReference>
<organism evidence="3 4">
    <name type="scientific">Krasilnikovia cinnamomea</name>
    <dbReference type="NCBI Taxonomy" id="349313"/>
    <lineage>
        <taxon>Bacteria</taxon>
        <taxon>Bacillati</taxon>
        <taxon>Actinomycetota</taxon>
        <taxon>Actinomycetes</taxon>
        <taxon>Micromonosporales</taxon>
        <taxon>Micromonosporaceae</taxon>
        <taxon>Krasilnikovia</taxon>
    </lineage>
</organism>
<dbReference type="SUPFAM" id="SSF48452">
    <property type="entry name" value="TPR-like"/>
    <property type="match status" value="2"/>
</dbReference>
<name>A0A4Q7ZTE4_9ACTN</name>
<dbReference type="GO" id="GO:0043709">
    <property type="term" value="P:cell adhesion involved in single-species biofilm formation"/>
    <property type="evidence" value="ECO:0007669"/>
    <property type="project" value="TreeGrafter"/>
</dbReference>
<reference evidence="3 4" key="1">
    <citation type="submission" date="2019-02" db="EMBL/GenBank/DDBJ databases">
        <title>Sequencing the genomes of 1000 actinobacteria strains.</title>
        <authorList>
            <person name="Klenk H.-P."/>
        </authorList>
    </citation>
    <scope>NUCLEOTIDE SEQUENCE [LARGE SCALE GENOMIC DNA]</scope>
    <source>
        <strain evidence="3 4">DSM 45162</strain>
    </source>
</reference>
<dbReference type="PANTHER" id="PTHR45138">
    <property type="entry name" value="REGULATORY COMPONENTS OF SENSORY TRANSDUCTION SYSTEM"/>
    <property type="match status" value="1"/>
</dbReference>
<evidence type="ECO:0000259" key="2">
    <source>
        <dbReference type="PROSITE" id="PS50887"/>
    </source>
</evidence>
<dbReference type="NCBIfam" id="TIGR00254">
    <property type="entry name" value="GGDEF"/>
    <property type="match status" value="1"/>
</dbReference>
<dbReference type="PANTHER" id="PTHR45138:SF9">
    <property type="entry name" value="DIGUANYLATE CYCLASE DGCM-RELATED"/>
    <property type="match status" value="1"/>
</dbReference>
<dbReference type="GO" id="GO:0052621">
    <property type="term" value="F:diguanylate cyclase activity"/>
    <property type="evidence" value="ECO:0007669"/>
    <property type="project" value="TreeGrafter"/>
</dbReference>
<sequence>MDGSAPHGELSAALLVLEEQPIADADAALATASALQARAAALGDAALEVRARLVRVTLRLRTGDIGGVAREVFEIHEWATRHGDRLLQARSHMACAQVARLSGDAAKHLEHAVSAVELLDETVAPDIQVTHRTKLADALAQTGAIDAARLRYRQAAELARTAGQWQRLMLVLNNWAFAEYDNGDAARAEEVVGRLLAHAEAHGLELNPRDLDTIAWIQIANGEYAEAERAMRLCIARREAGLSDGADDMAEYLVTLARAQRGLGELAQAQQSLDASRALCVDLGLPEVMVRVLQEQSELLAVRGEFAAAFAARKESFAAHERLRSREREAQAQARQELFATTEARQEAVRFREQARRDPLTRLRNRRFVDEELPAMIAADPGLVVAIADVDHFKRINDELSHDTGDQVLVNVSRLLEDGLAAVAPEGFVARLGGEEFLLVLPATPVRVAAARLDALRRAIAEHDWTAVTGGLPVTVSVGVGDPSPSSPSAALSTADRNLYAAKRAGRNRVVTGTPRDDVTSPAYAASSGP</sequence>
<feature type="domain" description="GGDEF" evidence="2">
    <location>
        <begin position="381"/>
        <end position="515"/>
    </location>
</feature>
<dbReference type="InterPro" id="IPR029787">
    <property type="entry name" value="Nucleotide_cyclase"/>
</dbReference>
<dbReference type="SUPFAM" id="SSF55073">
    <property type="entry name" value="Nucleotide cyclase"/>
    <property type="match status" value="1"/>
</dbReference>
<dbReference type="Gene3D" id="3.30.70.270">
    <property type="match status" value="1"/>
</dbReference>
<dbReference type="InterPro" id="IPR043128">
    <property type="entry name" value="Rev_trsase/Diguanyl_cyclase"/>
</dbReference>
<dbReference type="OrthoDB" id="23692at2"/>
<dbReference type="Proteomes" id="UP000292564">
    <property type="component" value="Unassembled WGS sequence"/>
</dbReference>
<dbReference type="GO" id="GO:0005886">
    <property type="term" value="C:plasma membrane"/>
    <property type="evidence" value="ECO:0007669"/>
    <property type="project" value="TreeGrafter"/>
</dbReference>
<dbReference type="Pfam" id="PF00990">
    <property type="entry name" value="GGDEF"/>
    <property type="match status" value="1"/>
</dbReference>
<feature type="region of interest" description="Disordered" evidence="1">
    <location>
        <begin position="504"/>
        <end position="530"/>
    </location>
</feature>
<dbReference type="PROSITE" id="PS50887">
    <property type="entry name" value="GGDEF"/>
    <property type="match status" value="1"/>
</dbReference>
<evidence type="ECO:0000256" key="1">
    <source>
        <dbReference type="SAM" id="MobiDB-lite"/>
    </source>
</evidence>
<keyword evidence="4" id="KW-1185">Reference proteome</keyword>
<dbReference type="InterPro" id="IPR000160">
    <property type="entry name" value="GGDEF_dom"/>
</dbReference>
<dbReference type="RefSeq" id="WP_130512539.1">
    <property type="nucleotide sequence ID" value="NZ_SHKY01000001.1"/>
</dbReference>
<dbReference type="GO" id="GO:1902201">
    <property type="term" value="P:negative regulation of bacterial-type flagellum-dependent cell motility"/>
    <property type="evidence" value="ECO:0007669"/>
    <property type="project" value="TreeGrafter"/>
</dbReference>
<evidence type="ECO:0000313" key="4">
    <source>
        <dbReference type="Proteomes" id="UP000292564"/>
    </source>
</evidence>
<evidence type="ECO:0000313" key="3">
    <source>
        <dbReference type="EMBL" id="RZU54141.1"/>
    </source>
</evidence>
<accession>A0A4Q7ZTE4</accession>
<dbReference type="InterPro" id="IPR050469">
    <property type="entry name" value="Diguanylate_Cyclase"/>
</dbReference>
<comment type="caution">
    <text evidence="3">The sequence shown here is derived from an EMBL/GenBank/DDBJ whole genome shotgun (WGS) entry which is preliminary data.</text>
</comment>
<dbReference type="Gene3D" id="1.25.40.10">
    <property type="entry name" value="Tetratricopeptide repeat domain"/>
    <property type="match status" value="1"/>
</dbReference>
<dbReference type="InterPro" id="IPR011990">
    <property type="entry name" value="TPR-like_helical_dom_sf"/>
</dbReference>
<gene>
    <name evidence="3" type="ORF">EV385_6080</name>
</gene>
<dbReference type="SMART" id="SM00267">
    <property type="entry name" value="GGDEF"/>
    <property type="match status" value="1"/>
</dbReference>
<protein>
    <submittedName>
        <fullName evidence="3">Diguanylate cyclase (GGDEF)-like protein</fullName>
    </submittedName>
</protein>
<dbReference type="AlphaFoldDB" id="A0A4Q7ZTE4"/>